<dbReference type="InterPro" id="IPR023801">
    <property type="entry name" value="His_deacetylse_dom"/>
</dbReference>
<dbReference type="SUPFAM" id="SSF52768">
    <property type="entry name" value="Arginase/deacetylase"/>
    <property type="match status" value="1"/>
</dbReference>
<name>A0A7L5BX98_9RHOB</name>
<dbReference type="EMBL" id="CP049056">
    <property type="protein sequence ID" value="QIE56352.1"/>
    <property type="molecule type" value="Genomic_DNA"/>
</dbReference>
<gene>
    <name evidence="3" type="ORF">G5B40_13290</name>
</gene>
<evidence type="ECO:0000256" key="1">
    <source>
        <dbReference type="ARBA" id="ARBA00005947"/>
    </source>
</evidence>
<dbReference type="Gene3D" id="3.40.800.20">
    <property type="entry name" value="Histone deacetylase domain"/>
    <property type="match status" value="1"/>
</dbReference>
<feature type="domain" description="Histone deacetylase" evidence="2">
    <location>
        <begin position="20"/>
        <end position="304"/>
    </location>
</feature>
<dbReference type="InterPro" id="IPR000286">
    <property type="entry name" value="HDACs"/>
</dbReference>
<dbReference type="KEGG" id="hdh:G5B40_13290"/>
<dbReference type="RefSeq" id="WP_165099481.1">
    <property type="nucleotide sequence ID" value="NZ_CP049056.1"/>
</dbReference>
<dbReference type="GO" id="GO:0004407">
    <property type="term" value="F:histone deacetylase activity"/>
    <property type="evidence" value="ECO:0007669"/>
    <property type="project" value="TreeGrafter"/>
</dbReference>
<dbReference type="AlphaFoldDB" id="A0A7L5BX98"/>
<evidence type="ECO:0000259" key="2">
    <source>
        <dbReference type="Pfam" id="PF00850"/>
    </source>
</evidence>
<reference evidence="3 4" key="1">
    <citation type="submission" date="2020-02" db="EMBL/GenBank/DDBJ databases">
        <title>complete genome sequence of Rhodobacteraceae bacterium.</title>
        <authorList>
            <person name="Park J."/>
            <person name="Kim Y.-S."/>
            <person name="Kim K.-H."/>
        </authorList>
    </citation>
    <scope>NUCLEOTIDE SEQUENCE [LARGE SCALE GENOMIC DNA]</scope>
    <source>
        <strain evidence="3 4">RR4-56</strain>
    </source>
</reference>
<dbReference type="InterPro" id="IPR037138">
    <property type="entry name" value="His_deacetylse_dom_sf"/>
</dbReference>
<evidence type="ECO:0000313" key="4">
    <source>
        <dbReference type="Proteomes" id="UP000503336"/>
    </source>
</evidence>
<protein>
    <submittedName>
        <fullName evidence="3">Histone deacetylase family protein</fullName>
    </submittedName>
</protein>
<dbReference type="Proteomes" id="UP000503336">
    <property type="component" value="Chromosome"/>
</dbReference>
<proteinExistence type="inferred from homology"/>
<organism evidence="3 4">
    <name type="scientific">Pikeienuella piscinae</name>
    <dbReference type="NCBI Taxonomy" id="2748098"/>
    <lineage>
        <taxon>Bacteria</taxon>
        <taxon>Pseudomonadati</taxon>
        <taxon>Pseudomonadota</taxon>
        <taxon>Alphaproteobacteria</taxon>
        <taxon>Rhodobacterales</taxon>
        <taxon>Paracoccaceae</taxon>
        <taxon>Pikeienuella</taxon>
    </lineage>
</organism>
<dbReference type="PRINTS" id="PR01270">
    <property type="entry name" value="HDASUPER"/>
</dbReference>
<sequence>MSFAIISHTDCLRHVAPPGHPERVARIEAVSAALDDSVFAGAQRIEAPLAEDAAILRAHPESYLRRLEGASPAEGFATLDPDTHMSPGTLTAARRAAGANVLAVDLVMAGAARAVFCATRPPGHHAERETAMGFCFFSNAAIGALHAIEAHGLSRVAIADFDVHHGNGTQNVFWEESRVLFASSHQSPLYPGSGMPHETGAGNIHNATLPPGAGGAAFRKVWEENLLPAIDAHAPELLIISAGFDAHRRDPLAQLMLETEDFTWITGKLCDLAATHCGGRVVSTLEGGYDLDGLAVSTAAHAKVLMERAS</sequence>
<dbReference type="PANTHER" id="PTHR10625:SF10">
    <property type="entry name" value="HISTONE DEACETYLASE HDAC1"/>
    <property type="match status" value="1"/>
</dbReference>
<evidence type="ECO:0000313" key="3">
    <source>
        <dbReference type="EMBL" id="QIE56352.1"/>
    </source>
</evidence>
<dbReference type="PANTHER" id="PTHR10625">
    <property type="entry name" value="HISTONE DEACETYLASE HDAC1-RELATED"/>
    <property type="match status" value="1"/>
</dbReference>
<dbReference type="InterPro" id="IPR023696">
    <property type="entry name" value="Ureohydrolase_dom_sf"/>
</dbReference>
<dbReference type="Pfam" id="PF00850">
    <property type="entry name" value="Hist_deacetyl"/>
    <property type="match status" value="1"/>
</dbReference>
<comment type="similarity">
    <text evidence="1">Belongs to the histone deacetylase family.</text>
</comment>
<accession>A0A7L5BX98</accession>
<dbReference type="CDD" id="cd11599">
    <property type="entry name" value="HDAC_classII_2"/>
    <property type="match status" value="1"/>
</dbReference>
<keyword evidence="4" id="KW-1185">Reference proteome</keyword>
<dbReference type="GO" id="GO:0040029">
    <property type="term" value="P:epigenetic regulation of gene expression"/>
    <property type="evidence" value="ECO:0007669"/>
    <property type="project" value="TreeGrafter"/>
</dbReference>